<organism evidence="1 2">
    <name type="scientific">Halochromatium glycolicum</name>
    <dbReference type="NCBI Taxonomy" id="85075"/>
    <lineage>
        <taxon>Bacteria</taxon>
        <taxon>Pseudomonadati</taxon>
        <taxon>Pseudomonadota</taxon>
        <taxon>Gammaproteobacteria</taxon>
        <taxon>Chromatiales</taxon>
        <taxon>Chromatiaceae</taxon>
        <taxon>Halochromatium</taxon>
    </lineage>
</organism>
<comment type="caution">
    <text evidence="1">The sequence shown here is derived from an EMBL/GenBank/DDBJ whole genome shotgun (WGS) entry which is preliminary data.</text>
</comment>
<keyword evidence="2" id="KW-1185">Reference proteome</keyword>
<evidence type="ECO:0000313" key="1">
    <source>
        <dbReference type="EMBL" id="MBK1706161.1"/>
    </source>
</evidence>
<evidence type="ECO:0000313" key="2">
    <source>
        <dbReference type="Proteomes" id="UP001296776"/>
    </source>
</evidence>
<reference evidence="1" key="2">
    <citation type="journal article" date="2020" name="Microorganisms">
        <title>Osmotic Adaptation and Compatible Solute Biosynthesis of Phototrophic Bacteria as Revealed from Genome Analyses.</title>
        <authorList>
            <person name="Imhoff J.F."/>
            <person name="Rahn T."/>
            <person name="Kunzel S."/>
            <person name="Keller A."/>
            <person name="Neulinger S.C."/>
        </authorList>
    </citation>
    <scope>NUCLEOTIDE SEQUENCE</scope>
    <source>
        <strain evidence="1">DSM 11080</strain>
    </source>
</reference>
<dbReference type="EMBL" id="NRSJ01000035">
    <property type="protein sequence ID" value="MBK1706161.1"/>
    <property type="molecule type" value="Genomic_DNA"/>
</dbReference>
<dbReference type="AlphaFoldDB" id="A0AAJ0XAV6"/>
<reference evidence="1" key="1">
    <citation type="submission" date="2017-08" db="EMBL/GenBank/DDBJ databases">
        <authorList>
            <person name="Imhoff J.F."/>
            <person name="Rahn T."/>
            <person name="Kuenzel S."/>
            <person name="Neulinger S.C."/>
        </authorList>
    </citation>
    <scope>NUCLEOTIDE SEQUENCE</scope>
    <source>
        <strain evidence="1">DSM 11080</strain>
    </source>
</reference>
<evidence type="ECO:0008006" key="3">
    <source>
        <dbReference type="Google" id="ProtNLM"/>
    </source>
</evidence>
<protein>
    <recommendedName>
        <fullName evidence="3">GTPase</fullName>
    </recommendedName>
</protein>
<accession>A0AAJ0XAV6</accession>
<dbReference type="Proteomes" id="UP001296776">
    <property type="component" value="Unassembled WGS sequence"/>
</dbReference>
<gene>
    <name evidence="1" type="ORF">CKO40_16800</name>
</gene>
<sequence length="137" mass="15278">MTKPSELLFVYNADGGLFDQLTDAAHKAFSPSSYQCNLCKITYGLLTEKRAWRRFIEGLPIPCRFLHRDAMQRRFPALEIPLPAVLRVEGGDAPEVCIDADSLNRCDDLDALMHLVRSACVELEEPGGGELAWDEPA</sequence>
<name>A0AAJ0XAV6_9GAMM</name>
<dbReference type="RefSeq" id="WP_200347613.1">
    <property type="nucleotide sequence ID" value="NZ_NRSJ01000035.1"/>
</dbReference>
<proteinExistence type="predicted"/>